<evidence type="ECO:0000259" key="7">
    <source>
        <dbReference type="Pfam" id="PF13087"/>
    </source>
</evidence>
<proteinExistence type="inferred from homology"/>
<evidence type="ECO:0000313" key="9">
    <source>
        <dbReference type="Proteomes" id="UP000807469"/>
    </source>
</evidence>
<reference evidence="8" key="1">
    <citation type="submission" date="2020-11" db="EMBL/GenBank/DDBJ databases">
        <authorList>
            <consortium name="DOE Joint Genome Institute"/>
            <person name="Ahrendt S."/>
            <person name="Riley R."/>
            <person name="Andreopoulos W."/>
            <person name="Labutti K."/>
            <person name="Pangilinan J."/>
            <person name="Ruiz-Duenas F.J."/>
            <person name="Barrasa J.M."/>
            <person name="Sanchez-Garcia M."/>
            <person name="Camarero S."/>
            <person name="Miyauchi S."/>
            <person name="Serrano A."/>
            <person name="Linde D."/>
            <person name="Babiker R."/>
            <person name="Drula E."/>
            <person name="Ayuso-Fernandez I."/>
            <person name="Pacheco R."/>
            <person name="Padilla G."/>
            <person name="Ferreira P."/>
            <person name="Barriuso J."/>
            <person name="Kellner H."/>
            <person name="Castanera R."/>
            <person name="Alfaro M."/>
            <person name="Ramirez L."/>
            <person name="Pisabarro A.G."/>
            <person name="Kuo A."/>
            <person name="Tritt A."/>
            <person name="Lipzen A."/>
            <person name="He G."/>
            <person name="Yan M."/>
            <person name="Ng V."/>
            <person name="Cullen D."/>
            <person name="Martin F."/>
            <person name="Rosso M.-N."/>
            <person name="Henrissat B."/>
            <person name="Hibbett D."/>
            <person name="Martinez A.T."/>
            <person name="Grigoriev I.V."/>
        </authorList>
    </citation>
    <scope>NUCLEOTIDE SEQUENCE</scope>
    <source>
        <strain evidence="8">CIRM-BRFM 674</strain>
    </source>
</reference>
<dbReference type="EMBL" id="MU155137">
    <property type="protein sequence ID" value="KAF9485149.1"/>
    <property type="molecule type" value="Genomic_DNA"/>
</dbReference>
<feature type="domain" description="DNA2/NAM7 helicase-like C-terminal" evidence="7">
    <location>
        <begin position="567"/>
        <end position="717"/>
    </location>
</feature>
<protein>
    <submittedName>
        <fullName evidence="8">P-loop containing nucleoside triphosphate hydrolase protein</fullName>
    </submittedName>
</protein>
<dbReference type="GO" id="GO:0003676">
    <property type="term" value="F:nucleic acid binding"/>
    <property type="evidence" value="ECO:0007669"/>
    <property type="project" value="InterPro"/>
</dbReference>
<dbReference type="GO" id="GO:0005524">
    <property type="term" value="F:ATP binding"/>
    <property type="evidence" value="ECO:0007669"/>
    <property type="project" value="UniProtKB-KW"/>
</dbReference>
<dbReference type="GO" id="GO:0016787">
    <property type="term" value="F:hydrolase activity"/>
    <property type="evidence" value="ECO:0007669"/>
    <property type="project" value="UniProtKB-KW"/>
</dbReference>
<keyword evidence="5" id="KW-0067">ATP-binding</keyword>
<dbReference type="SUPFAM" id="SSF52540">
    <property type="entry name" value="P-loop containing nucleoside triphosphate hydrolases"/>
    <property type="match status" value="1"/>
</dbReference>
<dbReference type="Gene3D" id="3.40.50.300">
    <property type="entry name" value="P-loop containing nucleotide triphosphate hydrolases"/>
    <property type="match status" value="2"/>
</dbReference>
<evidence type="ECO:0000256" key="5">
    <source>
        <dbReference type="ARBA" id="ARBA00022840"/>
    </source>
</evidence>
<sequence>MEIPTTFTFSQNIFRSIYPEIIVSACDEDDMQEFLPTFFETIDDGVIGIAPFYVGKCRLEKIAIASKTHVLIVTPTRSRKASSKKRLLALRPNQSLRSLLCHPKISKCAFQMDKLAAALFLDFDIRITSGKDLLSLAKGDRLSLQSFVSVLGGENNVKKHSVKNLCDSEDVSRADLQTLALQAWAASASAILSDISIQLQMAPSIDTNTLDSVSLGLVSRTIRNGSLLLALKPTRVKNEVTVGTATRSGEVSVTSERYKTRVRPSGNQNTHAPLQQITLSATSSDGTISAYTGRTTEVTGRLATLSINGDVSALKVHSVETVGRPRMTVSEALRQRILLGILQKMISLDTYPFVSAIFSDKKPSWDGTLRLSPSPEFYFPTDRILNDSQANAVNAILSDDDENRVVVIHGPPGTGKTTVIAASVTSIMDDEDTDRTMWLLAASNVAVKNIAEKLAAVDFLDFKIIVTKEFHFDWHEHLYTRIESNLIRSDDLILDRVATERQLGGSRVILCTLSMLSNDRLDEIAQQVHPDTVIIDEASQIEVGDFLPMIVRFRSTLRQLVFVGDDKQHRMPIPLGDFISKHVYDDMLKSEHLISHPECCSFVDVEDGLEVFQENSYRNIREAAVAVAIAQQLTNAGKSFRIITPYDSQRSLLENSLKHAKVPWEDKCFNVDSFQGNEDDYIVISLVRSDRLGFLKEMQRVNVMLTRCKKGMIICTSRKFLEGPAADSLVGTLRKSFHHLAWLDGRQVQFGGLKAFS</sequence>
<dbReference type="InterPro" id="IPR036397">
    <property type="entry name" value="RNaseH_sf"/>
</dbReference>
<dbReference type="GO" id="GO:0043139">
    <property type="term" value="F:5'-3' DNA helicase activity"/>
    <property type="evidence" value="ECO:0007669"/>
    <property type="project" value="TreeGrafter"/>
</dbReference>
<evidence type="ECO:0000313" key="8">
    <source>
        <dbReference type="EMBL" id="KAF9485149.1"/>
    </source>
</evidence>
<accession>A0A9P5ZCG2</accession>
<dbReference type="InterPro" id="IPR041677">
    <property type="entry name" value="DNA2/NAM7_AAA_11"/>
</dbReference>
<keyword evidence="4" id="KW-0347">Helicase</keyword>
<dbReference type="InterPro" id="IPR027417">
    <property type="entry name" value="P-loop_NTPase"/>
</dbReference>
<keyword evidence="3 8" id="KW-0378">Hydrolase</keyword>
<dbReference type="PANTHER" id="PTHR43788">
    <property type="entry name" value="DNA2/NAM7 HELICASE FAMILY MEMBER"/>
    <property type="match status" value="1"/>
</dbReference>
<dbReference type="Gene3D" id="3.30.420.10">
    <property type="entry name" value="Ribonuclease H-like superfamily/Ribonuclease H"/>
    <property type="match status" value="1"/>
</dbReference>
<evidence type="ECO:0000256" key="1">
    <source>
        <dbReference type="ARBA" id="ARBA00007913"/>
    </source>
</evidence>
<dbReference type="OrthoDB" id="6513042at2759"/>
<dbReference type="Pfam" id="PF13087">
    <property type="entry name" value="AAA_12"/>
    <property type="match status" value="1"/>
</dbReference>
<dbReference type="PANTHER" id="PTHR43788:SF8">
    <property type="entry name" value="DNA-BINDING PROTEIN SMUBP-2"/>
    <property type="match status" value="1"/>
</dbReference>
<dbReference type="InterPro" id="IPR047187">
    <property type="entry name" value="SF1_C_Upf1"/>
</dbReference>
<dbReference type="InterPro" id="IPR041679">
    <property type="entry name" value="DNA2/NAM7-like_C"/>
</dbReference>
<evidence type="ECO:0000259" key="6">
    <source>
        <dbReference type="Pfam" id="PF13086"/>
    </source>
</evidence>
<organism evidence="8 9">
    <name type="scientific">Pholiota conissans</name>
    <dbReference type="NCBI Taxonomy" id="109636"/>
    <lineage>
        <taxon>Eukaryota</taxon>
        <taxon>Fungi</taxon>
        <taxon>Dikarya</taxon>
        <taxon>Basidiomycota</taxon>
        <taxon>Agaricomycotina</taxon>
        <taxon>Agaricomycetes</taxon>
        <taxon>Agaricomycetidae</taxon>
        <taxon>Agaricales</taxon>
        <taxon>Agaricineae</taxon>
        <taxon>Strophariaceae</taxon>
        <taxon>Pholiota</taxon>
    </lineage>
</organism>
<keyword evidence="9" id="KW-1185">Reference proteome</keyword>
<dbReference type="AlphaFoldDB" id="A0A9P5ZCG2"/>
<evidence type="ECO:0000256" key="2">
    <source>
        <dbReference type="ARBA" id="ARBA00022741"/>
    </source>
</evidence>
<dbReference type="Proteomes" id="UP000807469">
    <property type="component" value="Unassembled WGS sequence"/>
</dbReference>
<keyword evidence="2" id="KW-0547">Nucleotide-binding</keyword>
<feature type="domain" description="DNA2/NAM7 helicase helicase" evidence="6">
    <location>
        <begin position="385"/>
        <end position="456"/>
    </location>
</feature>
<evidence type="ECO:0000256" key="4">
    <source>
        <dbReference type="ARBA" id="ARBA00022806"/>
    </source>
</evidence>
<dbReference type="CDD" id="cd18808">
    <property type="entry name" value="SF1_C_Upf1"/>
    <property type="match status" value="1"/>
</dbReference>
<comment type="similarity">
    <text evidence="1">Belongs to the DNA2/NAM7 helicase family.</text>
</comment>
<dbReference type="InterPro" id="IPR050534">
    <property type="entry name" value="Coronavir_polyprotein_1ab"/>
</dbReference>
<dbReference type="Pfam" id="PF13086">
    <property type="entry name" value="AAA_11"/>
    <property type="match status" value="1"/>
</dbReference>
<comment type="caution">
    <text evidence="8">The sequence shown here is derived from an EMBL/GenBank/DDBJ whole genome shotgun (WGS) entry which is preliminary data.</text>
</comment>
<evidence type="ECO:0000256" key="3">
    <source>
        <dbReference type="ARBA" id="ARBA00022801"/>
    </source>
</evidence>
<gene>
    <name evidence="8" type="ORF">BDN70DRAFT_982923</name>
</gene>
<name>A0A9P5ZCG2_9AGAR</name>